<feature type="transmembrane region" description="Helical" evidence="6">
    <location>
        <begin position="86"/>
        <end position="105"/>
    </location>
</feature>
<dbReference type="InterPro" id="IPR037185">
    <property type="entry name" value="EmrE-like"/>
</dbReference>
<dbReference type="PANTHER" id="PTHR32322">
    <property type="entry name" value="INNER MEMBRANE TRANSPORTER"/>
    <property type="match status" value="1"/>
</dbReference>
<feature type="transmembrane region" description="Helical" evidence="6">
    <location>
        <begin position="31"/>
        <end position="49"/>
    </location>
</feature>
<dbReference type="InterPro" id="IPR050638">
    <property type="entry name" value="AA-Vitamin_Transporters"/>
</dbReference>
<keyword evidence="3 6" id="KW-0812">Transmembrane</keyword>
<comment type="subcellular location">
    <subcellularLocation>
        <location evidence="1">Membrane</location>
        <topology evidence="1">Multi-pass membrane protein</topology>
    </subcellularLocation>
</comment>
<evidence type="ECO:0000256" key="6">
    <source>
        <dbReference type="SAM" id="Phobius"/>
    </source>
</evidence>
<comment type="similarity">
    <text evidence="2">Belongs to the EamA transporter family.</text>
</comment>
<evidence type="ECO:0000313" key="8">
    <source>
        <dbReference type="EMBL" id="MFB9885219.1"/>
    </source>
</evidence>
<organism evidence="8 9">
    <name type="scientific">Balneatrix alpica</name>
    <dbReference type="NCBI Taxonomy" id="75684"/>
    <lineage>
        <taxon>Bacteria</taxon>
        <taxon>Pseudomonadati</taxon>
        <taxon>Pseudomonadota</taxon>
        <taxon>Gammaproteobacteria</taxon>
        <taxon>Oceanospirillales</taxon>
        <taxon>Balneatrichaceae</taxon>
        <taxon>Balneatrix</taxon>
    </lineage>
</organism>
<keyword evidence="5 6" id="KW-0472">Membrane</keyword>
<feature type="domain" description="EamA" evidence="7">
    <location>
        <begin position="4"/>
        <end position="129"/>
    </location>
</feature>
<feature type="transmembrane region" description="Helical" evidence="6">
    <location>
        <begin position="138"/>
        <end position="157"/>
    </location>
</feature>
<evidence type="ECO:0000256" key="4">
    <source>
        <dbReference type="ARBA" id="ARBA00022989"/>
    </source>
</evidence>
<feature type="transmembrane region" description="Helical" evidence="6">
    <location>
        <begin position="203"/>
        <end position="221"/>
    </location>
</feature>
<gene>
    <name evidence="8" type="ORF">ACFFLH_02170</name>
</gene>
<reference evidence="8 9" key="1">
    <citation type="submission" date="2024-09" db="EMBL/GenBank/DDBJ databases">
        <authorList>
            <person name="Sun Q."/>
            <person name="Mori K."/>
        </authorList>
    </citation>
    <scope>NUCLEOTIDE SEQUENCE [LARGE SCALE GENOMIC DNA]</scope>
    <source>
        <strain evidence="8 9">ATCC 51285</strain>
    </source>
</reference>
<sequence length="304" mass="32237">MHTLLLAAIAPMLWGTTYWVTQTFMPADTPLWTATLRALPIGLLLASLARRPSWLWVGRSLLSGGLSVGLFFALLFIATYRLPGGVAATLGATLPLMAILVVWLVQKQKPQGLQLIASVAAVPGVGLLVLSGQAALDWIGVLAALASCLVLALGTLLTKRWGKPQGTPLLVFTGWQLTAGGLVLLLLAWVFEGHPPALSEKNLLGSLWLGLINTGLAYVIWFRQMPKLNLVQLAFLGLGSPLTAVILGQTLAGEAFTPWQWLGVAVVLGAMLVSQLGSKLGFGKKWRANRAAPLQAPASQCVSD</sequence>
<feature type="transmembrane region" description="Helical" evidence="6">
    <location>
        <begin position="233"/>
        <end position="252"/>
    </location>
</feature>
<feature type="transmembrane region" description="Helical" evidence="6">
    <location>
        <begin position="258"/>
        <end position="277"/>
    </location>
</feature>
<proteinExistence type="inferred from homology"/>
<feature type="transmembrane region" description="Helical" evidence="6">
    <location>
        <begin position="61"/>
        <end position="80"/>
    </location>
</feature>
<keyword evidence="9" id="KW-1185">Reference proteome</keyword>
<accession>A0ABV5Z7F8</accession>
<evidence type="ECO:0000259" key="7">
    <source>
        <dbReference type="Pfam" id="PF00892"/>
    </source>
</evidence>
<dbReference type="PANTHER" id="PTHR32322:SF2">
    <property type="entry name" value="EAMA DOMAIN-CONTAINING PROTEIN"/>
    <property type="match status" value="1"/>
</dbReference>
<dbReference type="EMBL" id="JBHLZN010000001">
    <property type="protein sequence ID" value="MFB9885219.1"/>
    <property type="molecule type" value="Genomic_DNA"/>
</dbReference>
<evidence type="ECO:0000313" key="9">
    <source>
        <dbReference type="Proteomes" id="UP001589628"/>
    </source>
</evidence>
<keyword evidence="4 6" id="KW-1133">Transmembrane helix</keyword>
<feature type="domain" description="EamA" evidence="7">
    <location>
        <begin position="139"/>
        <end position="273"/>
    </location>
</feature>
<dbReference type="SUPFAM" id="SSF103481">
    <property type="entry name" value="Multidrug resistance efflux transporter EmrE"/>
    <property type="match status" value="2"/>
</dbReference>
<dbReference type="RefSeq" id="WP_035461324.1">
    <property type="nucleotide sequence ID" value="NZ_JBHLZN010000001.1"/>
</dbReference>
<dbReference type="Pfam" id="PF00892">
    <property type="entry name" value="EamA"/>
    <property type="match status" value="2"/>
</dbReference>
<feature type="transmembrane region" description="Helical" evidence="6">
    <location>
        <begin position="169"/>
        <end position="191"/>
    </location>
</feature>
<name>A0ABV5Z7F8_9GAMM</name>
<evidence type="ECO:0000256" key="5">
    <source>
        <dbReference type="ARBA" id="ARBA00023136"/>
    </source>
</evidence>
<comment type="caution">
    <text evidence="8">The sequence shown here is derived from an EMBL/GenBank/DDBJ whole genome shotgun (WGS) entry which is preliminary data.</text>
</comment>
<dbReference type="Proteomes" id="UP001589628">
    <property type="component" value="Unassembled WGS sequence"/>
</dbReference>
<dbReference type="InterPro" id="IPR000620">
    <property type="entry name" value="EamA_dom"/>
</dbReference>
<evidence type="ECO:0000256" key="1">
    <source>
        <dbReference type="ARBA" id="ARBA00004141"/>
    </source>
</evidence>
<protein>
    <submittedName>
        <fullName evidence="8">EamA family transporter</fullName>
    </submittedName>
</protein>
<feature type="transmembrane region" description="Helical" evidence="6">
    <location>
        <begin position="112"/>
        <end position="132"/>
    </location>
</feature>
<evidence type="ECO:0000256" key="2">
    <source>
        <dbReference type="ARBA" id="ARBA00007362"/>
    </source>
</evidence>
<evidence type="ECO:0000256" key="3">
    <source>
        <dbReference type="ARBA" id="ARBA00022692"/>
    </source>
</evidence>